<feature type="compositionally biased region" description="Low complexity" evidence="1">
    <location>
        <begin position="481"/>
        <end position="511"/>
    </location>
</feature>
<dbReference type="Gene3D" id="3.30.2390.20">
    <property type="entry name" value="Type VII secretion system EccB, repeat 1 domain"/>
    <property type="match status" value="1"/>
</dbReference>
<accession>A0A5N8W2H5</accession>
<feature type="region of interest" description="Disordered" evidence="1">
    <location>
        <begin position="469"/>
        <end position="511"/>
    </location>
</feature>
<evidence type="ECO:0000313" key="4">
    <source>
        <dbReference type="Proteomes" id="UP000326979"/>
    </source>
</evidence>
<dbReference type="InterPro" id="IPR007795">
    <property type="entry name" value="T7SS_EccB"/>
</dbReference>
<sequence length="511" mass="51983">MQTRRDQVQAHLFTLSRITAGLTRGEPDAPETPMRRFSLGTMAGAMLGVVALGGFAAFGFISPGSSKAFQKEGTLVLVKETGSRYLYLSGALHPVTNYSSALLITGQSALKPQTVNAKAIQDVPRGPTVGIVGAPEGLPSARNLDRGAWAVCSAETDDGQGGTAPLVTAYVGGRPAALRDLGEDEALSVRGPDGTSFLAWTDRRFEAPNRNALTALGFANVSAFPVGDAWLNSLAAGPDLTQTDIPNRGEPGVTVGGLDTRIGQVLQDDANGNFFLVWGEGITPLTRTEATLVLGDPRTAPAYPDGNPIALKANSAAIAQTALTDRKLNEAGLPPDPPTPVGDPGTGSTLPCVRIKPGSGANGEATVRVAVRESADGAGAPPQAGLERPDAPAADGGTLADRVVVPAGRGVLAREQSTAGDTSPTLFLITDSGAKYPLATPDVAKTLGYDAASAVPVPSQVLALVPTGPVLDPETAKRPLAADPGTAPGAPAATEPEPSESPDPSGTPGSQ</sequence>
<evidence type="ECO:0000313" key="3">
    <source>
        <dbReference type="EMBL" id="MPY40514.1"/>
    </source>
</evidence>
<evidence type="ECO:0000256" key="1">
    <source>
        <dbReference type="SAM" id="MobiDB-lite"/>
    </source>
</evidence>
<comment type="caution">
    <text evidence="3">The sequence shown here is derived from an EMBL/GenBank/DDBJ whole genome shotgun (WGS) entry which is preliminary data.</text>
</comment>
<dbReference type="PANTHER" id="PTHR40765:SF2">
    <property type="entry name" value="ESX-2 SECRETION SYSTEM ATPASE ECCB2"/>
    <property type="match status" value="1"/>
</dbReference>
<dbReference type="AlphaFoldDB" id="A0A5N8W2H5"/>
<keyword evidence="2" id="KW-0472">Membrane</keyword>
<protein>
    <submittedName>
        <fullName evidence="3">Type VII secretion protein EccB</fullName>
    </submittedName>
</protein>
<dbReference type="Pfam" id="PF05108">
    <property type="entry name" value="T7SS_ESX1_EccB"/>
    <property type="match status" value="1"/>
</dbReference>
<evidence type="ECO:0000256" key="2">
    <source>
        <dbReference type="SAM" id="Phobius"/>
    </source>
</evidence>
<gene>
    <name evidence="3" type="primary">eccB</name>
    <name evidence="3" type="ORF">FNH04_11530</name>
</gene>
<dbReference type="GO" id="GO:0005576">
    <property type="term" value="C:extracellular region"/>
    <property type="evidence" value="ECO:0007669"/>
    <property type="project" value="TreeGrafter"/>
</dbReference>
<dbReference type="NCBIfam" id="TIGR03919">
    <property type="entry name" value="T7SS_EccB"/>
    <property type="match status" value="1"/>
</dbReference>
<organism evidence="3 4">
    <name type="scientific">Streptomyces phyllanthi</name>
    <dbReference type="NCBI Taxonomy" id="1803180"/>
    <lineage>
        <taxon>Bacteria</taxon>
        <taxon>Bacillati</taxon>
        <taxon>Actinomycetota</taxon>
        <taxon>Actinomycetes</taxon>
        <taxon>Kitasatosporales</taxon>
        <taxon>Streptomycetaceae</taxon>
        <taxon>Streptomyces</taxon>
    </lineage>
</organism>
<feature type="region of interest" description="Disordered" evidence="1">
    <location>
        <begin position="374"/>
        <end position="397"/>
    </location>
</feature>
<keyword evidence="4" id="KW-1185">Reference proteome</keyword>
<keyword evidence="2" id="KW-0812">Transmembrane</keyword>
<dbReference type="InterPro" id="IPR044857">
    <property type="entry name" value="T7SS_EccB_R1"/>
</dbReference>
<dbReference type="RefSeq" id="WP_152783108.1">
    <property type="nucleotide sequence ID" value="NZ_BAABEQ010000007.1"/>
</dbReference>
<keyword evidence="2" id="KW-1133">Transmembrane helix</keyword>
<proteinExistence type="predicted"/>
<feature type="region of interest" description="Disordered" evidence="1">
    <location>
        <begin position="328"/>
        <end position="347"/>
    </location>
</feature>
<feature type="transmembrane region" description="Helical" evidence="2">
    <location>
        <begin position="39"/>
        <end position="61"/>
    </location>
</feature>
<reference evidence="3 4" key="1">
    <citation type="submission" date="2019-07" db="EMBL/GenBank/DDBJ databases">
        <title>New species of Amycolatopsis and Streptomyces.</title>
        <authorList>
            <person name="Duangmal K."/>
            <person name="Teo W.F.A."/>
            <person name="Lipun K."/>
        </authorList>
    </citation>
    <scope>NUCLEOTIDE SEQUENCE [LARGE SCALE GENOMIC DNA]</scope>
    <source>
        <strain evidence="3 4">TISTR 2346</strain>
    </source>
</reference>
<dbReference type="PANTHER" id="PTHR40765">
    <property type="entry name" value="ESX-2 SECRETION SYSTEM ATPASE ECCB2"/>
    <property type="match status" value="1"/>
</dbReference>
<dbReference type="OrthoDB" id="3847604at2"/>
<dbReference type="Proteomes" id="UP000326979">
    <property type="component" value="Unassembled WGS sequence"/>
</dbReference>
<dbReference type="EMBL" id="VJZE01000057">
    <property type="protein sequence ID" value="MPY40514.1"/>
    <property type="molecule type" value="Genomic_DNA"/>
</dbReference>
<name>A0A5N8W2H5_9ACTN</name>